<evidence type="ECO:0000256" key="2">
    <source>
        <dbReference type="SAM" id="SignalP"/>
    </source>
</evidence>
<dbReference type="EMBL" id="ASPP01003489">
    <property type="protein sequence ID" value="ETO33321.1"/>
    <property type="molecule type" value="Genomic_DNA"/>
</dbReference>
<protein>
    <submittedName>
        <fullName evidence="3">Uncharacterized protein</fullName>
    </submittedName>
</protein>
<feature type="signal peptide" evidence="2">
    <location>
        <begin position="1"/>
        <end position="20"/>
    </location>
</feature>
<accession>X6P557</accession>
<dbReference type="Proteomes" id="UP000023152">
    <property type="component" value="Unassembled WGS sequence"/>
</dbReference>
<comment type="caution">
    <text evidence="3">The sequence shown here is derived from an EMBL/GenBank/DDBJ whole genome shotgun (WGS) entry which is preliminary data.</text>
</comment>
<keyword evidence="1" id="KW-0472">Membrane</keyword>
<keyword evidence="4" id="KW-1185">Reference proteome</keyword>
<feature type="transmembrane region" description="Helical" evidence="1">
    <location>
        <begin position="132"/>
        <end position="156"/>
    </location>
</feature>
<organism evidence="3 4">
    <name type="scientific">Reticulomyxa filosa</name>
    <dbReference type="NCBI Taxonomy" id="46433"/>
    <lineage>
        <taxon>Eukaryota</taxon>
        <taxon>Sar</taxon>
        <taxon>Rhizaria</taxon>
        <taxon>Retaria</taxon>
        <taxon>Foraminifera</taxon>
        <taxon>Monothalamids</taxon>
        <taxon>Reticulomyxidae</taxon>
        <taxon>Reticulomyxa</taxon>
    </lineage>
</organism>
<feature type="non-terminal residue" evidence="3">
    <location>
        <position position="1"/>
    </location>
</feature>
<feature type="chain" id="PRO_5004977242" evidence="2">
    <location>
        <begin position="21"/>
        <end position="166"/>
    </location>
</feature>
<sequence length="166" mass="19996">LVLVFIPFLSVLFNDNVNLAGQYETNKEEFQSINEFYVKSEIVFVCALGYCKHKAMQYLYQNKLNGDYQNNYFIFDKFIGLKKKNNVKNYKYDIKWSYSVFALKVWLKKKKKYYCYDKLVIINVINKFHFNLIYIFILSLIYSVLLLTCSFIPISIMQFHWLKDLN</sequence>
<evidence type="ECO:0000256" key="1">
    <source>
        <dbReference type="SAM" id="Phobius"/>
    </source>
</evidence>
<name>X6P557_RETFI</name>
<keyword evidence="1" id="KW-0812">Transmembrane</keyword>
<dbReference type="AlphaFoldDB" id="X6P557"/>
<evidence type="ECO:0000313" key="3">
    <source>
        <dbReference type="EMBL" id="ETO33321.1"/>
    </source>
</evidence>
<keyword evidence="2" id="KW-0732">Signal</keyword>
<gene>
    <name evidence="3" type="ORF">RFI_03787</name>
</gene>
<proteinExistence type="predicted"/>
<evidence type="ECO:0000313" key="4">
    <source>
        <dbReference type="Proteomes" id="UP000023152"/>
    </source>
</evidence>
<reference evidence="3 4" key="1">
    <citation type="journal article" date="2013" name="Curr. Biol.">
        <title>The Genome of the Foraminiferan Reticulomyxa filosa.</title>
        <authorList>
            <person name="Glockner G."/>
            <person name="Hulsmann N."/>
            <person name="Schleicher M."/>
            <person name="Noegel A.A."/>
            <person name="Eichinger L."/>
            <person name="Gallinger C."/>
            <person name="Pawlowski J."/>
            <person name="Sierra R."/>
            <person name="Euteneuer U."/>
            <person name="Pillet L."/>
            <person name="Moustafa A."/>
            <person name="Platzer M."/>
            <person name="Groth M."/>
            <person name="Szafranski K."/>
            <person name="Schliwa M."/>
        </authorList>
    </citation>
    <scope>NUCLEOTIDE SEQUENCE [LARGE SCALE GENOMIC DNA]</scope>
</reference>
<keyword evidence="1" id="KW-1133">Transmembrane helix</keyword>